<keyword evidence="8" id="KW-1185">Reference proteome</keyword>
<evidence type="ECO:0000256" key="5">
    <source>
        <dbReference type="ARBA" id="ARBA00023136"/>
    </source>
</evidence>
<evidence type="ECO:0000256" key="6">
    <source>
        <dbReference type="ARBA" id="ARBA00023180"/>
    </source>
</evidence>
<sequence>MSYYSIMDRRTVGQSKLHRIGLLAEEFQRACYDVMLISRRRSYMLSLVMSGSTSEKYCPTKNKKGMSFGSLGAVPSNEATKLNPPSTSFVRTLFHSGKFYSTPSNMTCRLGESPPDKEESRMIQKKPKEKWLLLTDTDEFLSYNFIQPGEDIFISYFDKDSIFEGRTAPSVEKRAADRVEASPIRRDALAFSKQDPTSPNNTILSFIESLRTRNSSYRKYFPSQSGCTRFVGLTYGTNESSSSDEKKAEILMTKRFQHHSLYLKDKFSKVMMLEGSEHSETDDDFMGSVLKVSHYVGSSESWLERGFGKGSNTRKQDIKPYRVEYAYWFEPYFVMDKKEIPPFWEYFRGRLFNKWSWVGELSLARYSFYVDPSCFLIHINHKYFKDRRTRSHEKEMTQEFEERFTPYLRETYGTILPKVRLTKSTQRAQRKNYEKFIKGLQSDMLDNEEK</sequence>
<evidence type="ECO:0008006" key="9">
    <source>
        <dbReference type="Google" id="ProtNLM"/>
    </source>
</evidence>
<dbReference type="AlphaFoldDB" id="A0ABD3N4J3"/>
<comment type="subcellular location">
    <subcellularLocation>
        <location evidence="1">Membrane</location>
        <topology evidence="1">Single-pass type II membrane protein</topology>
    </subcellularLocation>
</comment>
<keyword evidence="3" id="KW-0735">Signal-anchor</keyword>
<dbReference type="GO" id="GO:0016020">
    <property type="term" value="C:membrane"/>
    <property type="evidence" value="ECO:0007669"/>
    <property type="project" value="UniProtKB-SubCell"/>
</dbReference>
<dbReference type="PANTHER" id="PTHR12270">
    <property type="entry name" value="GLYCOSYLTRANSFERASE-RELATED"/>
    <property type="match status" value="1"/>
</dbReference>
<accession>A0ABD3N4J3</accession>
<dbReference type="PANTHER" id="PTHR12270:SF52">
    <property type="entry name" value="GLYCOSYLTRANSFERASE-LIKE PROTEIN GNT13-RELATED"/>
    <property type="match status" value="1"/>
</dbReference>
<name>A0ABD3N4J3_9STRA</name>
<comment type="caution">
    <text evidence="7">The sequence shown here is derived from an EMBL/GenBank/DDBJ whole genome shotgun (WGS) entry which is preliminary data.</text>
</comment>
<keyword evidence="4" id="KW-1133">Transmembrane helix</keyword>
<keyword evidence="6" id="KW-0325">Glycoprotein</keyword>
<reference evidence="7 8" key="1">
    <citation type="submission" date="2024-10" db="EMBL/GenBank/DDBJ databases">
        <title>Updated reference genomes for cyclostephanoid diatoms.</title>
        <authorList>
            <person name="Roberts W.R."/>
            <person name="Alverson A.J."/>
        </authorList>
    </citation>
    <scope>NUCLEOTIDE SEQUENCE [LARGE SCALE GENOMIC DNA]</scope>
    <source>
        <strain evidence="7 8">AJA010-31</strain>
    </source>
</reference>
<dbReference type="EMBL" id="JALLPJ020001316">
    <property type="protein sequence ID" value="KAL3770243.1"/>
    <property type="molecule type" value="Genomic_DNA"/>
</dbReference>
<dbReference type="Pfam" id="PF13896">
    <property type="entry name" value="Glyco_transf_49"/>
    <property type="match status" value="1"/>
</dbReference>
<evidence type="ECO:0000313" key="8">
    <source>
        <dbReference type="Proteomes" id="UP001530400"/>
    </source>
</evidence>
<evidence type="ECO:0000313" key="7">
    <source>
        <dbReference type="EMBL" id="KAL3770243.1"/>
    </source>
</evidence>
<gene>
    <name evidence="7" type="ORF">ACHAWO_009557</name>
</gene>
<organism evidence="7 8">
    <name type="scientific">Cyclotella atomus</name>
    <dbReference type="NCBI Taxonomy" id="382360"/>
    <lineage>
        <taxon>Eukaryota</taxon>
        <taxon>Sar</taxon>
        <taxon>Stramenopiles</taxon>
        <taxon>Ochrophyta</taxon>
        <taxon>Bacillariophyta</taxon>
        <taxon>Coscinodiscophyceae</taxon>
        <taxon>Thalassiosirophycidae</taxon>
        <taxon>Stephanodiscales</taxon>
        <taxon>Stephanodiscaceae</taxon>
        <taxon>Cyclotella</taxon>
    </lineage>
</organism>
<evidence type="ECO:0000256" key="3">
    <source>
        <dbReference type="ARBA" id="ARBA00022968"/>
    </source>
</evidence>
<protein>
    <recommendedName>
        <fullName evidence="9">LAGLIDADG homing endonuclease</fullName>
    </recommendedName>
</protein>
<evidence type="ECO:0000256" key="2">
    <source>
        <dbReference type="ARBA" id="ARBA00022692"/>
    </source>
</evidence>
<proteinExistence type="predicted"/>
<keyword evidence="2" id="KW-0812">Transmembrane</keyword>
<evidence type="ECO:0000256" key="1">
    <source>
        <dbReference type="ARBA" id="ARBA00004606"/>
    </source>
</evidence>
<dbReference type="Proteomes" id="UP001530400">
    <property type="component" value="Unassembled WGS sequence"/>
</dbReference>
<dbReference type="InterPro" id="IPR051292">
    <property type="entry name" value="Xyl/GlcA_transferase"/>
</dbReference>
<keyword evidence="5" id="KW-0472">Membrane</keyword>
<evidence type="ECO:0000256" key="4">
    <source>
        <dbReference type="ARBA" id="ARBA00022989"/>
    </source>
</evidence>